<accession>A0A0R1S4E1</accession>
<evidence type="ECO:0000259" key="3">
    <source>
        <dbReference type="Pfam" id="PF01055"/>
    </source>
</evidence>
<keyword evidence="2" id="KW-0326">Glycosidase</keyword>
<evidence type="ECO:0000313" key="5">
    <source>
        <dbReference type="EMBL" id="KRL61570.1"/>
    </source>
</evidence>
<dbReference type="Gene3D" id="2.60.40.1180">
    <property type="entry name" value="Golgi alpha-mannosidase II"/>
    <property type="match status" value="1"/>
</dbReference>
<dbReference type="InterPro" id="IPR017853">
    <property type="entry name" value="GH"/>
</dbReference>
<dbReference type="SUPFAM" id="SSF51011">
    <property type="entry name" value="Glycosyl hydrolase domain"/>
    <property type="match status" value="1"/>
</dbReference>
<proteinExistence type="inferred from homology"/>
<dbReference type="SUPFAM" id="SSF51445">
    <property type="entry name" value="(Trans)glycosidases"/>
    <property type="match status" value="1"/>
</dbReference>
<feature type="domain" description="Glycoside hydrolase family 31 TIM barrel" evidence="3">
    <location>
        <begin position="190"/>
        <end position="492"/>
    </location>
</feature>
<comment type="similarity">
    <text evidence="1 2">Belongs to the glycosyl hydrolase 31 family.</text>
</comment>
<name>A0A0R1S4E1_9LACO</name>
<dbReference type="InterPro" id="IPR000322">
    <property type="entry name" value="Glyco_hydro_31_TIM"/>
</dbReference>
<dbReference type="Pfam" id="PF21365">
    <property type="entry name" value="Glyco_hydro_31_3rd"/>
    <property type="match status" value="1"/>
</dbReference>
<dbReference type="eggNOG" id="COG1501">
    <property type="taxonomic scope" value="Bacteria"/>
</dbReference>
<dbReference type="Proteomes" id="UP000051264">
    <property type="component" value="Unassembled WGS sequence"/>
</dbReference>
<feature type="domain" description="Glycosyl hydrolase family 31 C-terminal" evidence="4">
    <location>
        <begin position="503"/>
        <end position="594"/>
    </location>
</feature>
<dbReference type="Pfam" id="PF01055">
    <property type="entry name" value="Glyco_hydro_31_2nd"/>
    <property type="match status" value="1"/>
</dbReference>
<dbReference type="PANTHER" id="PTHR43863">
    <property type="entry name" value="HYDROLASE, PUTATIVE (AFU_ORTHOLOGUE AFUA_1G03140)-RELATED"/>
    <property type="match status" value="1"/>
</dbReference>
<dbReference type="AlphaFoldDB" id="A0A0R1S4E1"/>
<evidence type="ECO:0000256" key="1">
    <source>
        <dbReference type="ARBA" id="ARBA00007806"/>
    </source>
</evidence>
<sequence>MMEDKWMPAKVIEGENYRFTVMTDYLMRIEWAVDGQFETRQTYFAQDRNFATPTTVQVHWHRQEHELEIETDGFHLYYEGGPFSDKTLWIDAKYGYEPYFSRWLFGRELIGGNLFGTAQTLDEADGEIPLAEGIVSRHGYALIDDADNNVILENQELGPQNRDQTDLYYFAYGHQYLQSIKDYFKLSGVPPILPRYALGNWWSRYYAYTQAEYQALFTRFDQEKVPFSVAVIDMDWHQTDIPISEGSGWTGYTWNQALFPKHQQLLAWLHQKGMKVTLNVHPAAGIRSFEKNYPAVAQHLALDAETKEPAVFDLQNSAFRRAYFEDVHHPLEDEGVDFWWIDWQQDRYFNNDGFNVLKALNHYHYLDNQKRNDGNALILSRYAGPGSQRYPLGFSGDTWISWESLKFQPYFTATASNIGYSWWSHDIGGHMIGSYDPELQTRWLQYGVFSPINRLHSSDNPFSGKEPWRYPVENRQIMDTFLRLRHQLIPYLDSENIKTNLDGVPLVQPIYYQYPEMDTYYDYRDEYFFGSELLVSAIVNKCEPQLQQSKATTWLPEGTWYDFFTHQKYAGEREINLYRPLGQYPVLVKQGGIIPMTESAHQNLTTLPEAIVVNIFGCADHEYVMYEHLGDQIATTTFKLTQAGHLAVTVVDPKQIVPSTRTFKMAMLDGPKLQIDNRTIFAITQEGVSPALNLVQQTEQALQLMQIEYELKRQIYDFICGHQNEPVKIINFINTKKRPELTDFFSSLVAQL</sequence>
<keyword evidence="2 5" id="KW-0378">Hydrolase</keyword>
<dbReference type="Gene3D" id="3.20.20.80">
    <property type="entry name" value="Glycosidases"/>
    <property type="match status" value="1"/>
</dbReference>
<reference evidence="5 6" key="1">
    <citation type="journal article" date="2015" name="Genome Announc.">
        <title>Expanding the biotechnology potential of lactobacilli through comparative genomics of 213 strains and associated genera.</title>
        <authorList>
            <person name="Sun Z."/>
            <person name="Harris H.M."/>
            <person name="McCann A."/>
            <person name="Guo C."/>
            <person name="Argimon S."/>
            <person name="Zhang W."/>
            <person name="Yang X."/>
            <person name="Jeffery I.B."/>
            <person name="Cooney J.C."/>
            <person name="Kagawa T.F."/>
            <person name="Liu W."/>
            <person name="Song Y."/>
            <person name="Salvetti E."/>
            <person name="Wrobel A."/>
            <person name="Rasinkangas P."/>
            <person name="Parkhill J."/>
            <person name="Rea M.C."/>
            <person name="O'Sullivan O."/>
            <person name="Ritari J."/>
            <person name="Douillard F.P."/>
            <person name="Paul Ross R."/>
            <person name="Yang R."/>
            <person name="Briner A.E."/>
            <person name="Felis G.E."/>
            <person name="de Vos W.M."/>
            <person name="Barrangou R."/>
            <person name="Klaenhammer T.R."/>
            <person name="Caufield P.W."/>
            <person name="Cui Y."/>
            <person name="Zhang H."/>
            <person name="O'Toole P.W."/>
        </authorList>
    </citation>
    <scope>NUCLEOTIDE SEQUENCE [LARGE SCALE GENOMIC DNA]</scope>
    <source>
        <strain evidence="5 6">DSM 14340</strain>
    </source>
</reference>
<dbReference type="GO" id="GO:0005975">
    <property type="term" value="P:carbohydrate metabolic process"/>
    <property type="evidence" value="ECO:0007669"/>
    <property type="project" value="InterPro"/>
</dbReference>
<gene>
    <name evidence="5" type="ORF">FC69_GL000617</name>
</gene>
<organism evidence="5 6">
    <name type="scientific">Latilactobacillus fuchuensis DSM 14340 = JCM 11249</name>
    <dbReference type="NCBI Taxonomy" id="1423747"/>
    <lineage>
        <taxon>Bacteria</taxon>
        <taxon>Bacillati</taxon>
        <taxon>Bacillota</taxon>
        <taxon>Bacilli</taxon>
        <taxon>Lactobacillales</taxon>
        <taxon>Lactobacillaceae</taxon>
        <taxon>Latilactobacillus</taxon>
    </lineage>
</organism>
<comment type="caution">
    <text evidence="5">The sequence shown here is derived from an EMBL/GenBank/DDBJ whole genome shotgun (WGS) entry which is preliminary data.</text>
</comment>
<dbReference type="PANTHER" id="PTHR43863:SF2">
    <property type="entry name" value="MALTASE-GLUCOAMYLASE"/>
    <property type="match status" value="1"/>
</dbReference>
<dbReference type="InterPro" id="IPR051816">
    <property type="entry name" value="Glycosyl_Hydrolase_31"/>
</dbReference>
<dbReference type="PATRIC" id="fig|1423747.3.peg.630"/>
<evidence type="ECO:0000259" key="4">
    <source>
        <dbReference type="Pfam" id="PF21365"/>
    </source>
</evidence>
<dbReference type="CDD" id="cd06595">
    <property type="entry name" value="GH31_u1"/>
    <property type="match status" value="1"/>
</dbReference>
<evidence type="ECO:0000256" key="2">
    <source>
        <dbReference type="RuleBase" id="RU361185"/>
    </source>
</evidence>
<dbReference type="InterPro" id="IPR013780">
    <property type="entry name" value="Glyco_hydro_b"/>
</dbReference>
<protein>
    <submittedName>
        <fullName evidence="5">Glycosyl hydrolase, family 31</fullName>
    </submittedName>
</protein>
<dbReference type="InterPro" id="IPR048395">
    <property type="entry name" value="Glyco_hydro_31_C"/>
</dbReference>
<evidence type="ECO:0000313" key="6">
    <source>
        <dbReference type="Proteomes" id="UP000051264"/>
    </source>
</evidence>
<dbReference type="GO" id="GO:0004553">
    <property type="term" value="F:hydrolase activity, hydrolyzing O-glycosyl compounds"/>
    <property type="evidence" value="ECO:0007669"/>
    <property type="project" value="InterPro"/>
</dbReference>
<dbReference type="EMBL" id="AZEX01000016">
    <property type="protein sequence ID" value="KRL61570.1"/>
    <property type="molecule type" value="Genomic_DNA"/>
</dbReference>
<dbReference type="STRING" id="1423747.FC69_GL000617"/>